<dbReference type="FunFam" id="1.10.287.3240:FF:000007">
    <property type="entry name" value="V-type ATP synthase subunit D"/>
    <property type="match status" value="1"/>
</dbReference>
<dbReference type="NCBIfam" id="NF001545">
    <property type="entry name" value="PRK00373.1-4"/>
    <property type="match status" value="1"/>
</dbReference>
<dbReference type="PANTHER" id="PTHR11671">
    <property type="entry name" value="V-TYPE ATP SYNTHASE SUBUNIT D"/>
    <property type="match status" value="1"/>
</dbReference>
<reference evidence="12 13" key="1">
    <citation type="journal article" date="2016" name="Sci. Rep.">
        <title>Metabolic traits of an uncultured archaeal lineage -MSBL1- from brine pools of the Red Sea.</title>
        <authorList>
            <person name="Mwirichia R."/>
            <person name="Alam I."/>
            <person name="Rashid M."/>
            <person name="Vinu M."/>
            <person name="Ba-Alawi W."/>
            <person name="Anthony Kamau A."/>
            <person name="Kamanda Ngugi D."/>
            <person name="Goker M."/>
            <person name="Klenk H.P."/>
            <person name="Bajic V."/>
            <person name="Stingl U."/>
        </authorList>
    </citation>
    <scope>NUCLEOTIDE SEQUENCE [LARGE SCALE GENOMIC DNA]</scope>
    <source>
        <strain evidence="12">SCGC-AAA261F17</strain>
    </source>
</reference>
<comment type="subcellular location">
    <subcellularLocation>
        <location evidence="1 10">Cell membrane</location>
        <topology evidence="1 10">Peripheral membrane protein</topology>
    </subcellularLocation>
</comment>
<dbReference type="GO" id="GO:0046961">
    <property type="term" value="F:proton-transporting ATPase activity, rotational mechanism"/>
    <property type="evidence" value="ECO:0007669"/>
    <property type="project" value="InterPro"/>
</dbReference>
<evidence type="ECO:0000256" key="4">
    <source>
        <dbReference type="ARBA" id="ARBA00022475"/>
    </source>
</evidence>
<dbReference type="AlphaFoldDB" id="A0A133V6V1"/>
<comment type="caution">
    <text evidence="12">The sequence shown here is derived from an EMBL/GenBank/DDBJ whole genome shotgun (WGS) entry which is preliminary data.</text>
</comment>
<keyword evidence="3 10" id="KW-0813">Transport</keyword>
<dbReference type="GO" id="GO:0042777">
    <property type="term" value="P:proton motive force-driven plasma membrane ATP synthesis"/>
    <property type="evidence" value="ECO:0007669"/>
    <property type="project" value="UniProtKB-UniRule"/>
</dbReference>
<keyword evidence="11" id="KW-0175">Coiled coil</keyword>
<dbReference type="Gene3D" id="1.10.287.3240">
    <property type="match status" value="1"/>
</dbReference>
<dbReference type="Pfam" id="PF01813">
    <property type="entry name" value="ATP-synt_D"/>
    <property type="match status" value="1"/>
</dbReference>
<keyword evidence="13" id="KW-1185">Reference proteome</keyword>
<dbReference type="GO" id="GO:0005886">
    <property type="term" value="C:plasma membrane"/>
    <property type="evidence" value="ECO:0007669"/>
    <property type="project" value="UniProtKB-SubCell"/>
</dbReference>
<evidence type="ECO:0000313" key="13">
    <source>
        <dbReference type="Proteomes" id="UP000070035"/>
    </source>
</evidence>
<dbReference type="InterPro" id="IPR002699">
    <property type="entry name" value="V_ATPase_D"/>
</dbReference>
<evidence type="ECO:0000256" key="2">
    <source>
        <dbReference type="ARBA" id="ARBA00005850"/>
    </source>
</evidence>
<proteinExistence type="inferred from homology"/>
<accession>A0A133V6V1</accession>
<dbReference type="HAMAP" id="MF_00271">
    <property type="entry name" value="ATP_synth_D_arch"/>
    <property type="match status" value="1"/>
</dbReference>
<evidence type="ECO:0000256" key="10">
    <source>
        <dbReference type="HAMAP-Rule" id="MF_00271"/>
    </source>
</evidence>
<dbReference type="NCBIfam" id="TIGR00309">
    <property type="entry name" value="V_ATPase_subD"/>
    <property type="match status" value="1"/>
</dbReference>
<comment type="similarity">
    <text evidence="2 10">Belongs to the V-ATPase D subunit family.</text>
</comment>
<keyword evidence="8 10" id="KW-0066">ATP synthesis</keyword>
<dbReference type="PATRIC" id="fig|1698274.3.peg.691"/>
<keyword evidence="6 10" id="KW-0406">Ion transport</keyword>
<comment type="subunit">
    <text evidence="10">Has multiple subunits with at least A(3), B(3), C, D, E, F, H, I and proteolipid K(x).</text>
</comment>
<keyword evidence="4 10" id="KW-1003">Cell membrane</keyword>
<dbReference type="GO" id="GO:0046933">
    <property type="term" value="F:proton-transporting ATP synthase activity, rotational mechanism"/>
    <property type="evidence" value="ECO:0007669"/>
    <property type="project" value="UniProtKB-UniRule"/>
</dbReference>
<evidence type="ECO:0000313" key="12">
    <source>
        <dbReference type="EMBL" id="KXB02169.1"/>
    </source>
</evidence>
<evidence type="ECO:0000256" key="5">
    <source>
        <dbReference type="ARBA" id="ARBA00022781"/>
    </source>
</evidence>
<gene>
    <name evidence="10" type="primary">atpD</name>
    <name evidence="12" type="ORF">AKJ44_01195</name>
</gene>
<keyword evidence="7 10" id="KW-0472">Membrane</keyword>
<evidence type="ECO:0000256" key="9">
    <source>
        <dbReference type="ARBA" id="ARBA00059506"/>
    </source>
</evidence>
<dbReference type="EMBL" id="LHXY01000010">
    <property type="protein sequence ID" value="KXB02169.1"/>
    <property type="molecule type" value="Genomic_DNA"/>
</dbReference>
<evidence type="ECO:0000256" key="1">
    <source>
        <dbReference type="ARBA" id="ARBA00004202"/>
    </source>
</evidence>
<feature type="coiled-coil region" evidence="11">
    <location>
        <begin position="148"/>
        <end position="197"/>
    </location>
</feature>
<dbReference type="GO" id="GO:0016787">
    <property type="term" value="F:hydrolase activity"/>
    <property type="evidence" value="ECO:0007669"/>
    <property type="project" value="UniProtKB-KW"/>
</dbReference>
<evidence type="ECO:0000256" key="7">
    <source>
        <dbReference type="ARBA" id="ARBA00023136"/>
    </source>
</evidence>
<sequence length="210" mass="24678">MAAAARAVQPTRGELLKLRKRIDLAKRGHELLKEKRDALVTEFFDTLDRFEKVRGEMREKLENAFEKLIYSQIIMGSLDLRKAAEASMRDLEVDIGTRNIMGVKVPVVEPEDVKRKIMERGYSLHQSSPKLDEATEEFESVLETILELAEIYKTVKFLAREIEKTKRRVNSLEHVLIPRIEESIEYIEMRLEELERENFFRLKRVKAKME</sequence>
<name>A0A133V6V1_9EURY</name>
<dbReference type="GO" id="GO:0005524">
    <property type="term" value="F:ATP binding"/>
    <property type="evidence" value="ECO:0007669"/>
    <property type="project" value="UniProtKB-UniRule"/>
</dbReference>
<evidence type="ECO:0000256" key="8">
    <source>
        <dbReference type="ARBA" id="ARBA00023310"/>
    </source>
</evidence>
<evidence type="ECO:0000256" key="3">
    <source>
        <dbReference type="ARBA" id="ARBA00022448"/>
    </source>
</evidence>
<keyword evidence="5 10" id="KW-0375">Hydrogen ion transport</keyword>
<protein>
    <recommendedName>
        <fullName evidence="10">A-type ATP synthase subunit D</fullName>
    </recommendedName>
</protein>
<evidence type="ECO:0000256" key="11">
    <source>
        <dbReference type="SAM" id="Coils"/>
    </source>
</evidence>
<keyword evidence="12" id="KW-0378">Hydrolase</keyword>
<evidence type="ECO:0000256" key="6">
    <source>
        <dbReference type="ARBA" id="ARBA00023065"/>
    </source>
</evidence>
<dbReference type="Proteomes" id="UP000070035">
    <property type="component" value="Unassembled WGS sequence"/>
</dbReference>
<comment type="function">
    <text evidence="9 10">Component of the A-type ATP synthase that produces ATP from ADP in the presence of a proton gradient across the membrane.</text>
</comment>
<organism evidence="12 13">
    <name type="scientific">candidate division MSBL1 archaeon SCGC-AAA261F17</name>
    <dbReference type="NCBI Taxonomy" id="1698274"/>
    <lineage>
        <taxon>Archaea</taxon>
        <taxon>Methanobacteriati</taxon>
        <taxon>Methanobacteriota</taxon>
        <taxon>candidate division MSBL1</taxon>
    </lineage>
</organism>